<dbReference type="Pfam" id="PF06185">
    <property type="entry name" value="YecM"/>
    <property type="match status" value="1"/>
</dbReference>
<dbReference type="EMBL" id="BAAAPW010000001">
    <property type="protein sequence ID" value="GAA2027375.1"/>
    <property type="molecule type" value="Genomic_DNA"/>
</dbReference>
<organism evidence="1 2">
    <name type="scientific">Agromyces tropicus</name>
    <dbReference type="NCBI Taxonomy" id="555371"/>
    <lineage>
        <taxon>Bacteria</taxon>
        <taxon>Bacillati</taxon>
        <taxon>Actinomycetota</taxon>
        <taxon>Actinomycetes</taxon>
        <taxon>Micrococcales</taxon>
        <taxon>Microbacteriaceae</taxon>
        <taxon>Agromyces</taxon>
    </lineage>
</organism>
<evidence type="ECO:0000313" key="2">
    <source>
        <dbReference type="Proteomes" id="UP001501196"/>
    </source>
</evidence>
<dbReference type="InterPro" id="IPR010393">
    <property type="entry name" value="DUF991_YecM-like"/>
</dbReference>
<evidence type="ECO:0000313" key="1">
    <source>
        <dbReference type="EMBL" id="GAA2027375.1"/>
    </source>
</evidence>
<protein>
    <recommendedName>
        <fullName evidence="3">VOC family protein</fullName>
    </recommendedName>
</protein>
<dbReference type="InterPro" id="IPR029068">
    <property type="entry name" value="Glyas_Bleomycin-R_OHBP_Dase"/>
</dbReference>
<proteinExistence type="predicted"/>
<reference evidence="1 2" key="1">
    <citation type="journal article" date="2019" name="Int. J. Syst. Evol. Microbiol.">
        <title>The Global Catalogue of Microorganisms (GCM) 10K type strain sequencing project: providing services to taxonomists for standard genome sequencing and annotation.</title>
        <authorList>
            <consortium name="The Broad Institute Genomics Platform"/>
            <consortium name="The Broad Institute Genome Sequencing Center for Infectious Disease"/>
            <person name="Wu L."/>
            <person name="Ma J."/>
        </authorList>
    </citation>
    <scope>NUCLEOTIDE SEQUENCE [LARGE SCALE GENOMIC DNA]</scope>
    <source>
        <strain evidence="1 2">JCM 15672</strain>
    </source>
</reference>
<name>A0ABN2U2V2_9MICO</name>
<gene>
    <name evidence="1" type="ORF">GCM10009819_08510</name>
</gene>
<dbReference type="PANTHER" id="PTHR37519">
    <property type="match status" value="1"/>
</dbReference>
<evidence type="ECO:0008006" key="3">
    <source>
        <dbReference type="Google" id="ProtNLM"/>
    </source>
</evidence>
<dbReference type="Proteomes" id="UP001501196">
    <property type="component" value="Unassembled WGS sequence"/>
</dbReference>
<comment type="caution">
    <text evidence="1">The sequence shown here is derived from an EMBL/GenBank/DDBJ whole genome shotgun (WGS) entry which is preliminary data.</text>
</comment>
<dbReference type="Gene3D" id="3.10.180.10">
    <property type="entry name" value="2,3-Dihydroxybiphenyl 1,2-Dioxygenase, domain 1"/>
    <property type="match status" value="1"/>
</dbReference>
<keyword evidence="2" id="KW-1185">Reference proteome</keyword>
<sequence>MESDGAYTRERLAPGARAFVAQQVARCAELGIEAGGLDISHLAIRTATWREYVRARDAIEAYSTSNLENVWNGRPISKLVLAEPIEVADGIGIPLIELIPPFHQRVYRMGLEHVGFVVGPEHGAFIDRHREVLTGQQFQSRFCAPVYRLFDDYTHVKFYEASLGDVCRMEGAAFDGFVHADWDPVDPDAGPYEIGCD</sequence>
<dbReference type="SUPFAM" id="SSF54593">
    <property type="entry name" value="Glyoxalase/Bleomycin resistance protein/Dihydroxybiphenyl dioxygenase"/>
    <property type="match status" value="1"/>
</dbReference>
<dbReference type="RefSeq" id="WP_344369703.1">
    <property type="nucleotide sequence ID" value="NZ_BAAAPW010000001.1"/>
</dbReference>
<accession>A0ABN2U2V2</accession>
<dbReference type="PANTHER" id="PTHR37519:SF1">
    <property type="entry name" value="DIHYDROXYBIPHENYL DIOXYGENASE DOMAIN-CONTAINING PROTEIN"/>
    <property type="match status" value="1"/>
</dbReference>